<name>A0AAW5N6B7_9BACT</name>
<feature type="domain" description="DUF5683" evidence="2">
    <location>
        <begin position="100"/>
        <end position="264"/>
    </location>
</feature>
<dbReference type="Pfam" id="PF18935">
    <property type="entry name" value="DUF5683"/>
    <property type="match status" value="1"/>
</dbReference>
<evidence type="ECO:0000313" key="4">
    <source>
        <dbReference type="Proteomes" id="UP001204579"/>
    </source>
</evidence>
<reference evidence="3 4" key="1">
    <citation type="submission" date="2022-08" db="EMBL/GenBank/DDBJ databases">
        <authorList>
            <person name="Zeman M."/>
            <person name="Kubasova T."/>
        </authorList>
    </citation>
    <scope>NUCLEOTIDE SEQUENCE [LARGE SCALE GENOMIC DNA]</scope>
    <source>
        <strain evidence="3 4">ET62</strain>
    </source>
</reference>
<organism evidence="3 4">
    <name type="scientific">Phocaeicola barnesiae</name>
    <dbReference type="NCBI Taxonomy" id="376804"/>
    <lineage>
        <taxon>Bacteria</taxon>
        <taxon>Pseudomonadati</taxon>
        <taxon>Bacteroidota</taxon>
        <taxon>Bacteroidia</taxon>
        <taxon>Bacteroidales</taxon>
        <taxon>Bacteroidaceae</taxon>
        <taxon>Phocaeicola</taxon>
    </lineage>
</organism>
<evidence type="ECO:0000313" key="3">
    <source>
        <dbReference type="EMBL" id="MCR8874285.1"/>
    </source>
</evidence>
<dbReference type="EMBL" id="JANRHJ010000010">
    <property type="protein sequence ID" value="MCR8874285.1"/>
    <property type="molecule type" value="Genomic_DNA"/>
</dbReference>
<proteinExistence type="predicted"/>
<keyword evidence="1" id="KW-0472">Membrane</keyword>
<feature type="transmembrane region" description="Helical" evidence="1">
    <location>
        <begin position="205"/>
        <end position="223"/>
    </location>
</feature>
<keyword evidence="1" id="KW-0812">Transmembrane</keyword>
<keyword evidence="1" id="KW-1133">Transmembrane helix</keyword>
<dbReference type="Proteomes" id="UP001204579">
    <property type="component" value="Unassembled WGS sequence"/>
</dbReference>
<keyword evidence="4" id="KW-1185">Reference proteome</keyword>
<dbReference type="RefSeq" id="WP_235301280.1">
    <property type="nucleotide sequence ID" value="NZ_CALULB010000019.1"/>
</dbReference>
<protein>
    <submittedName>
        <fullName evidence="3">DUF5683 domain-containing protein</fullName>
    </submittedName>
</protein>
<dbReference type="InterPro" id="IPR043738">
    <property type="entry name" value="DUF5683"/>
</dbReference>
<accession>A0AAW5N6B7</accession>
<sequence length="264" mass="30446">MKQHKYTYILYLFLAFSVILCSHTEVSAQRARKHRAGLLDADSIRQQHIADSLALMDSIDINREAILRSMEAPVDTALLAHKNDSLQQQATMEVPKKRWIPNSNKSVWLAMVLPGAGQIYNRKYWKLPIIYGGFVGCAYALTWNSQMYKDYSQAYQDIMSNNPSQDSYLDFLPPGYTVEDVNRQLEYFQSTFKRKKDAYRRQRDLSVFVFIGVYLLSVIDAYVDAELSDFDISKDLSMTFEPAVFNDVHRGYPEAIGIRCSIKF</sequence>
<feature type="transmembrane region" description="Helical" evidence="1">
    <location>
        <begin position="6"/>
        <end position="26"/>
    </location>
</feature>
<dbReference type="AlphaFoldDB" id="A0AAW5N6B7"/>
<evidence type="ECO:0000256" key="1">
    <source>
        <dbReference type="SAM" id="Phobius"/>
    </source>
</evidence>
<comment type="caution">
    <text evidence="3">The sequence shown here is derived from an EMBL/GenBank/DDBJ whole genome shotgun (WGS) entry which is preliminary data.</text>
</comment>
<gene>
    <name evidence="3" type="ORF">NW209_09715</name>
</gene>
<evidence type="ECO:0000259" key="2">
    <source>
        <dbReference type="Pfam" id="PF18935"/>
    </source>
</evidence>